<dbReference type="Proteomes" id="UP000236023">
    <property type="component" value="Unassembled WGS sequence"/>
</dbReference>
<evidence type="ECO:0000256" key="3">
    <source>
        <dbReference type="ARBA" id="ARBA00023143"/>
    </source>
</evidence>
<proteinExistence type="predicted"/>
<name>A0A2N8SRP3_STUST</name>
<dbReference type="InterPro" id="IPR012349">
    <property type="entry name" value="Split_barrel_FMN-bd"/>
</dbReference>
<dbReference type="Pfam" id="PF07238">
    <property type="entry name" value="PilZ"/>
    <property type="match status" value="1"/>
</dbReference>
<dbReference type="InterPro" id="IPR009875">
    <property type="entry name" value="PilZ_domain"/>
</dbReference>
<dbReference type="Gene3D" id="2.30.110.10">
    <property type="entry name" value="Electron Transport, Fmn-binding Protein, Chain A"/>
    <property type="match status" value="1"/>
</dbReference>
<evidence type="ECO:0000256" key="1">
    <source>
        <dbReference type="ARBA" id="ARBA00022636"/>
    </source>
</evidence>
<evidence type="ECO:0000259" key="5">
    <source>
        <dbReference type="Pfam" id="PF07317"/>
    </source>
</evidence>
<reference evidence="6 7" key="1">
    <citation type="submission" date="2018-01" db="EMBL/GenBank/DDBJ databases">
        <title>Denitrification phenotypes of diverse strains of Pseudomonas stutzeri.</title>
        <authorList>
            <person name="Milligan D.A."/>
            <person name="Bergaust L."/>
            <person name="Bakken L.R."/>
            <person name="Frostegard A."/>
        </authorList>
    </citation>
    <scope>NUCLEOTIDE SEQUENCE [LARGE SCALE GENOMIC DNA]</scope>
    <source>
        <strain evidence="6 7">24a75</strain>
    </source>
</reference>
<keyword evidence="2" id="KW-0547">Nucleotide-binding</keyword>
<dbReference type="AlphaFoldDB" id="A0A2N8SRP3"/>
<dbReference type="InterPro" id="IPR009926">
    <property type="entry name" value="T3SS_YcgR_PilZN"/>
</dbReference>
<sequence length="248" mass="28407">MSNPFFDEEGPQPPKLLTAPLEIYANLRPLLDNHTPLIIRFHERNQRYQSFLVELNREKGWIALDELIPTDGERLLLQGEPFQVEGFYEGVRIAWTNDQPAHLDEPDGARCYWIPTPAELIYHQRRNAYRAQFKEMIAVAVLGGASLRKPLEGKLLDISATGCRLSIKGDQQSCLQTGQVYELSTKLPIGTVQTAVELRHLVIDEKLNTTFCGLRFHRISGPTQRQIERLVYQLQREARRDDAEAPFS</sequence>
<feature type="domain" description="Type III secretion system flagellar brake protein YcgR PilZN" evidence="5">
    <location>
        <begin position="17"/>
        <end position="121"/>
    </location>
</feature>
<gene>
    <name evidence="6" type="ORF">CXK94_20770</name>
</gene>
<keyword evidence="1" id="KW-0973">c-di-GMP</keyword>
<comment type="caution">
    <text evidence="6">The sequence shown here is derived from an EMBL/GenBank/DDBJ whole genome shotgun (WGS) entry which is preliminary data.</text>
</comment>
<dbReference type="RefSeq" id="WP_102895729.1">
    <property type="nucleotide sequence ID" value="NZ_JAMOHU010000032.1"/>
</dbReference>
<keyword evidence="3" id="KW-0975">Bacterial flagellum</keyword>
<dbReference type="Pfam" id="PF07317">
    <property type="entry name" value="PilZN"/>
    <property type="match status" value="1"/>
</dbReference>
<dbReference type="Gene3D" id="2.40.10.220">
    <property type="entry name" value="predicted glycosyltransferase like domains"/>
    <property type="match status" value="1"/>
</dbReference>
<organism evidence="6 7">
    <name type="scientific">Stutzerimonas stutzeri</name>
    <name type="common">Pseudomonas stutzeri</name>
    <dbReference type="NCBI Taxonomy" id="316"/>
    <lineage>
        <taxon>Bacteria</taxon>
        <taxon>Pseudomonadati</taxon>
        <taxon>Pseudomonadota</taxon>
        <taxon>Gammaproteobacteria</taxon>
        <taxon>Pseudomonadales</taxon>
        <taxon>Pseudomonadaceae</taxon>
        <taxon>Stutzerimonas</taxon>
    </lineage>
</organism>
<dbReference type="EMBL" id="POUT01000018">
    <property type="protein sequence ID" value="PNG05153.1"/>
    <property type="molecule type" value="Genomic_DNA"/>
</dbReference>
<evidence type="ECO:0000313" key="6">
    <source>
        <dbReference type="EMBL" id="PNG05153.1"/>
    </source>
</evidence>
<dbReference type="GO" id="GO:0035438">
    <property type="term" value="F:cyclic-di-GMP binding"/>
    <property type="evidence" value="ECO:0007669"/>
    <property type="project" value="InterPro"/>
</dbReference>
<protein>
    <submittedName>
        <fullName evidence="6">Pilus assembly protein PilZ</fullName>
    </submittedName>
</protein>
<evidence type="ECO:0000259" key="4">
    <source>
        <dbReference type="Pfam" id="PF07238"/>
    </source>
</evidence>
<evidence type="ECO:0000313" key="7">
    <source>
        <dbReference type="Proteomes" id="UP000236023"/>
    </source>
</evidence>
<evidence type="ECO:0000256" key="2">
    <source>
        <dbReference type="ARBA" id="ARBA00022741"/>
    </source>
</evidence>
<accession>A0A2N8SRP3</accession>
<dbReference type="SUPFAM" id="SSF141371">
    <property type="entry name" value="PilZ domain-like"/>
    <property type="match status" value="1"/>
</dbReference>
<feature type="domain" description="PilZ" evidence="4">
    <location>
        <begin position="124"/>
        <end position="233"/>
    </location>
</feature>